<comment type="subcellular location">
    <subcellularLocation>
        <location evidence="1">Membrane</location>
        <topology evidence="1">Single-pass type II membrane protein</topology>
    </subcellularLocation>
</comment>
<evidence type="ECO:0000256" key="5">
    <source>
        <dbReference type="ARBA" id="ARBA00022692"/>
    </source>
</evidence>
<comment type="caution">
    <text evidence="10">The sequence shown here is derived from an EMBL/GenBank/DDBJ whole genome shotgun (WGS) entry which is preliminary data.</text>
</comment>
<dbReference type="Proteomes" id="UP000193920">
    <property type="component" value="Unassembled WGS sequence"/>
</dbReference>
<dbReference type="GO" id="GO:0016020">
    <property type="term" value="C:membrane"/>
    <property type="evidence" value="ECO:0007669"/>
    <property type="project" value="UniProtKB-SubCell"/>
</dbReference>
<evidence type="ECO:0000313" key="11">
    <source>
        <dbReference type="Proteomes" id="UP000193920"/>
    </source>
</evidence>
<dbReference type="GO" id="GO:0005794">
    <property type="term" value="C:Golgi apparatus"/>
    <property type="evidence" value="ECO:0007669"/>
    <property type="project" value="TreeGrafter"/>
</dbReference>
<keyword evidence="8" id="KW-0472">Membrane</keyword>
<sequence length="242" mass="28455">LHQTLYPWLYHHHFNGLKDIILNSKGKGIVICAGNKHIRMVRSTLDTLRNVIHTKLPIHIFYNGEEDLTKENQEMLQKEFEDVTVEDITIFFDNSIVKIGGWSIKPFGILACPFEEVILIDADAMYIHDPIEFFDEEGYRTTGTLFFRDRTILPGPNEGTRWLKSWMDDPLPETRKLRFWNEQSFHEFESSTVVVHKLRNILGLLGAAKLNEQKMRDDVVYKYVYGDKETFWIGFDLAREHY</sequence>
<evidence type="ECO:0000313" key="10">
    <source>
        <dbReference type="EMBL" id="ORY55043.1"/>
    </source>
</evidence>
<keyword evidence="6" id="KW-0735">Signal-anchor</keyword>
<evidence type="ECO:0000256" key="4">
    <source>
        <dbReference type="ARBA" id="ARBA00022679"/>
    </source>
</evidence>
<evidence type="ECO:0000256" key="1">
    <source>
        <dbReference type="ARBA" id="ARBA00004606"/>
    </source>
</evidence>
<keyword evidence="4" id="KW-0808">Transferase</keyword>
<comment type="similarity">
    <text evidence="2">Belongs to the MNN1/MNT family.</text>
</comment>
<keyword evidence="9" id="KW-0325">Glycoprotein</keyword>
<name>A0A1Y2D6Y0_9FUNG</name>
<dbReference type="InterPro" id="IPR022751">
    <property type="entry name" value="Alpha_mannosyltransferase"/>
</dbReference>
<evidence type="ECO:0000256" key="2">
    <source>
        <dbReference type="ARBA" id="ARBA00009105"/>
    </source>
</evidence>
<evidence type="ECO:0000256" key="3">
    <source>
        <dbReference type="ARBA" id="ARBA00022676"/>
    </source>
</evidence>
<proteinExistence type="inferred from homology"/>
<dbReference type="GO" id="GO:0000033">
    <property type="term" value="F:alpha-1,3-mannosyltransferase activity"/>
    <property type="evidence" value="ECO:0007669"/>
    <property type="project" value="TreeGrafter"/>
</dbReference>
<dbReference type="PANTHER" id="PTHR31392">
    <property type="entry name" value="ALPHA-1,3-MANNOSYLTRANSFERASE MNN1-RELATED"/>
    <property type="match status" value="1"/>
</dbReference>
<gene>
    <name evidence="10" type="ORF">LY90DRAFT_329391</name>
</gene>
<dbReference type="AlphaFoldDB" id="A0A1Y2D6Y0"/>
<dbReference type="STRING" id="1754190.A0A1Y2D6Y0"/>
<keyword evidence="5" id="KW-0812">Transmembrane</keyword>
<dbReference type="GO" id="GO:0006493">
    <property type="term" value="P:protein O-linked glycosylation"/>
    <property type="evidence" value="ECO:0007669"/>
    <property type="project" value="TreeGrafter"/>
</dbReference>
<dbReference type="SUPFAM" id="SSF53448">
    <property type="entry name" value="Nucleotide-diphospho-sugar transferases"/>
    <property type="match status" value="1"/>
</dbReference>
<evidence type="ECO:0000256" key="8">
    <source>
        <dbReference type="ARBA" id="ARBA00023136"/>
    </source>
</evidence>
<keyword evidence="11" id="KW-1185">Reference proteome</keyword>
<accession>A0A1Y2D6Y0</accession>
<feature type="non-terminal residue" evidence="10">
    <location>
        <position position="1"/>
    </location>
</feature>
<evidence type="ECO:0000256" key="7">
    <source>
        <dbReference type="ARBA" id="ARBA00022989"/>
    </source>
</evidence>
<evidence type="ECO:0008006" key="12">
    <source>
        <dbReference type="Google" id="ProtNLM"/>
    </source>
</evidence>
<evidence type="ECO:0000256" key="6">
    <source>
        <dbReference type="ARBA" id="ARBA00022968"/>
    </source>
</evidence>
<protein>
    <recommendedName>
        <fullName evidence="12">Nucleotide-diphospho-sugar transferase</fullName>
    </recommendedName>
</protein>
<keyword evidence="3" id="KW-0328">Glycosyltransferase</keyword>
<dbReference type="OrthoDB" id="430354at2759"/>
<reference evidence="10 11" key="1">
    <citation type="submission" date="2016-08" db="EMBL/GenBank/DDBJ databases">
        <title>A Parts List for Fungal Cellulosomes Revealed by Comparative Genomics.</title>
        <authorList>
            <consortium name="DOE Joint Genome Institute"/>
            <person name="Haitjema C.H."/>
            <person name="Gilmore S.P."/>
            <person name="Henske J.K."/>
            <person name="Solomon K.V."/>
            <person name="De Groot R."/>
            <person name="Kuo A."/>
            <person name="Mondo S.J."/>
            <person name="Salamov A.A."/>
            <person name="Labutti K."/>
            <person name="Zhao Z."/>
            <person name="Chiniquy J."/>
            <person name="Barry K."/>
            <person name="Brewer H.M."/>
            <person name="Purvine S.O."/>
            <person name="Wright A.T."/>
            <person name="Boxma B."/>
            <person name="Van Alen T."/>
            <person name="Hackstein J.H."/>
            <person name="Baker S.E."/>
            <person name="Grigoriev I.V."/>
            <person name="O'Malley M.A."/>
        </authorList>
    </citation>
    <scope>NUCLEOTIDE SEQUENCE [LARGE SCALE GENOMIC DNA]</scope>
    <source>
        <strain evidence="10 11">G1</strain>
    </source>
</reference>
<evidence type="ECO:0000256" key="9">
    <source>
        <dbReference type="ARBA" id="ARBA00023180"/>
    </source>
</evidence>
<dbReference type="InterPro" id="IPR029044">
    <property type="entry name" value="Nucleotide-diphossugar_trans"/>
</dbReference>
<keyword evidence="7" id="KW-1133">Transmembrane helix</keyword>
<feature type="non-terminal residue" evidence="10">
    <location>
        <position position="242"/>
    </location>
</feature>
<dbReference type="Pfam" id="PF11051">
    <property type="entry name" value="Mannosyl_trans3"/>
    <property type="match status" value="1"/>
</dbReference>
<dbReference type="PANTHER" id="PTHR31392:SF1">
    <property type="entry name" value="ALPHA-1,3-MANNOSYLTRANSFERASE MNN1-RELATED"/>
    <property type="match status" value="1"/>
</dbReference>
<organism evidence="10 11">
    <name type="scientific">Neocallimastix californiae</name>
    <dbReference type="NCBI Taxonomy" id="1754190"/>
    <lineage>
        <taxon>Eukaryota</taxon>
        <taxon>Fungi</taxon>
        <taxon>Fungi incertae sedis</taxon>
        <taxon>Chytridiomycota</taxon>
        <taxon>Chytridiomycota incertae sedis</taxon>
        <taxon>Neocallimastigomycetes</taxon>
        <taxon>Neocallimastigales</taxon>
        <taxon>Neocallimastigaceae</taxon>
        <taxon>Neocallimastix</taxon>
    </lineage>
</organism>
<dbReference type="EMBL" id="MCOG01000080">
    <property type="protein sequence ID" value="ORY55043.1"/>
    <property type="molecule type" value="Genomic_DNA"/>
</dbReference>